<organism evidence="1 2">
    <name type="scientific">Rhamnella rubrinervis</name>
    <dbReference type="NCBI Taxonomy" id="2594499"/>
    <lineage>
        <taxon>Eukaryota</taxon>
        <taxon>Viridiplantae</taxon>
        <taxon>Streptophyta</taxon>
        <taxon>Embryophyta</taxon>
        <taxon>Tracheophyta</taxon>
        <taxon>Spermatophyta</taxon>
        <taxon>Magnoliopsida</taxon>
        <taxon>eudicotyledons</taxon>
        <taxon>Gunneridae</taxon>
        <taxon>Pentapetalae</taxon>
        <taxon>rosids</taxon>
        <taxon>fabids</taxon>
        <taxon>Rosales</taxon>
        <taxon>Rhamnaceae</taxon>
        <taxon>rhamnoid group</taxon>
        <taxon>Rhamneae</taxon>
        <taxon>Rhamnella</taxon>
    </lineage>
</organism>
<keyword evidence="2" id="KW-1185">Reference proteome</keyword>
<dbReference type="AlphaFoldDB" id="A0A8K0E3J1"/>
<reference evidence="1" key="1">
    <citation type="submission" date="2020-03" db="EMBL/GenBank/DDBJ databases">
        <title>A high-quality chromosome-level genome assembly of a woody plant with both climbing and erect habits, Rhamnella rubrinervis.</title>
        <authorList>
            <person name="Lu Z."/>
            <person name="Yang Y."/>
            <person name="Zhu X."/>
            <person name="Sun Y."/>
        </authorList>
    </citation>
    <scope>NUCLEOTIDE SEQUENCE</scope>
    <source>
        <strain evidence="1">BYM</strain>
        <tissue evidence="1">Leaf</tissue>
    </source>
</reference>
<proteinExistence type="predicted"/>
<dbReference type="EMBL" id="VOIH02000008">
    <property type="protein sequence ID" value="KAF3439353.1"/>
    <property type="molecule type" value="Genomic_DNA"/>
</dbReference>
<sequence>MEFEVLEGETATIRLQQDNVRSYNNMLFTRRPEDEIGTEINAVTTGRAAIINIRLAVGIGKAMKIEIIGWAKEQTKMIRSIGSSTLSEADGMVALNTRDLCFIMEWWHRLRTSKEGYCNVLIFKEDDIRCEGDHLEHEPYKLLFLSFPCRLVEFSNSIAKSAAAVVGDVNENKEIDEPVMAVDESLIDNLRYQIGGLGDQVVRIGEKISGVGQSIERLMENLAI</sequence>
<accession>A0A8K0E3J1</accession>
<evidence type="ECO:0000313" key="1">
    <source>
        <dbReference type="EMBL" id="KAF3439353.1"/>
    </source>
</evidence>
<dbReference type="Proteomes" id="UP000796880">
    <property type="component" value="Unassembled WGS sequence"/>
</dbReference>
<gene>
    <name evidence="1" type="ORF">FNV43_RR17630</name>
</gene>
<protein>
    <submittedName>
        <fullName evidence="1">Uncharacterized protein</fullName>
    </submittedName>
</protein>
<evidence type="ECO:0000313" key="2">
    <source>
        <dbReference type="Proteomes" id="UP000796880"/>
    </source>
</evidence>
<name>A0A8K0E3J1_9ROSA</name>
<comment type="caution">
    <text evidence="1">The sequence shown here is derived from an EMBL/GenBank/DDBJ whole genome shotgun (WGS) entry which is preliminary data.</text>
</comment>